<keyword evidence="2" id="KW-1185">Reference proteome</keyword>
<dbReference type="Proteomes" id="UP000792457">
    <property type="component" value="Unassembled WGS sequence"/>
</dbReference>
<name>A0A8K0PAL6_LADFU</name>
<dbReference type="EMBL" id="KZ309259">
    <property type="protein sequence ID" value="KAG8237993.1"/>
    <property type="molecule type" value="Genomic_DNA"/>
</dbReference>
<proteinExistence type="predicted"/>
<dbReference type="OrthoDB" id="6611647at2759"/>
<protein>
    <recommendedName>
        <fullName evidence="3">General transcription factor II-I repeat domain-containing protein 2A</fullName>
    </recommendedName>
</protein>
<accession>A0A8K0PAL6</accession>
<evidence type="ECO:0000313" key="1">
    <source>
        <dbReference type="EMBL" id="KAG8237993.1"/>
    </source>
</evidence>
<organism evidence="1 2">
    <name type="scientific">Ladona fulva</name>
    <name type="common">Scarce chaser dragonfly</name>
    <name type="synonym">Libellula fulva</name>
    <dbReference type="NCBI Taxonomy" id="123851"/>
    <lineage>
        <taxon>Eukaryota</taxon>
        <taxon>Metazoa</taxon>
        <taxon>Ecdysozoa</taxon>
        <taxon>Arthropoda</taxon>
        <taxon>Hexapoda</taxon>
        <taxon>Insecta</taxon>
        <taxon>Pterygota</taxon>
        <taxon>Palaeoptera</taxon>
        <taxon>Odonata</taxon>
        <taxon>Epiprocta</taxon>
        <taxon>Anisoptera</taxon>
        <taxon>Libelluloidea</taxon>
        <taxon>Libellulidae</taxon>
        <taxon>Ladona</taxon>
    </lineage>
</organism>
<dbReference type="PANTHER" id="PTHR45913:SF10">
    <property type="entry name" value="DUF4371 DOMAIN-CONTAINING PROTEIN"/>
    <property type="match status" value="1"/>
</dbReference>
<dbReference type="AlphaFoldDB" id="A0A8K0PAL6"/>
<reference evidence="1" key="2">
    <citation type="submission" date="2017-10" db="EMBL/GenBank/DDBJ databases">
        <title>Ladona fulva Genome sequencing and assembly.</title>
        <authorList>
            <person name="Murali S."/>
            <person name="Richards S."/>
            <person name="Bandaranaike D."/>
            <person name="Bellair M."/>
            <person name="Blankenburg K."/>
            <person name="Chao H."/>
            <person name="Dinh H."/>
            <person name="Doddapaneni H."/>
            <person name="Dugan-Rocha S."/>
            <person name="Elkadiri S."/>
            <person name="Gnanaolivu R."/>
            <person name="Hernandez B."/>
            <person name="Skinner E."/>
            <person name="Javaid M."/>
            <person name="Lee S."/>
            <person name="Li M."/>
            <person name="Ming W."/>
            <person name="Munidasa M."/>
            <person name="Muniz J."/>
            <person name="Nguyen L."/>
            <person name="Hughes D."/>
            <person name="Osuji N."/>
            <person name="Pu L.-L."/>
            <person name="Puazo M."/>
            <person name="Qu C."/>
            <person name="Quiroz J."/>
            <person name="Raj R."/>
            <person name="Weissenberger G."/>
            <person name="Xin Y."/>
            <person name="Zou X."/>
            <person name="Han Y."/>
            <person name="Worley K."/>
            <person name="Muzny D."/>
            <person name="Gibbs R."/>
        </authorList>
    </citation>
    <scope>NUCLEOTIDE SEQUENCE</scope>
    <source>
        <strain evidence="1">Sampled in the wild</strain>
    </source>
</reference>
<gene>
    <name evidence="1" type="ORF">J437_LFUL017713</name>
</gene>
<sequence>MAENVTTKQNSGLQEAVAFSVAVGESTDINDVARLAVIARYCGKDQVYEELSSLIPLSGTTTGQDLLTSFINYFDSKNINIRKIFCVTTDGTPAMVGKDRGFVKLLENHIGQEMESEYVDLPLYSHVRWLSRGNVLNKFVSCVEHIQVFLNEKKQHFPELNDKEWLCKLMFLTDITNHLNELNLRLQGQSQTVLELFEYWKNSNM</sequence>
<dbReference type="PANTHER" id="PTHR45913">
    <property type="entry name" value="EPM2A-INTERACTING PROTEIN 1"/>
    <property type="match status" value="1"/>
</dbReference>
<dbReference type="InterPro" id="IPR012337">
    <property type="entry name" value="RNaseH-like_sf"/>
</dbReference>
<comment type="caution">
    <text evidence="1">The sequence shown here is derived from an EMBL/GenBank/DDBJ whole genome shotgun (WGS) entry which is preliminary data.</text>
</comment>
<evidence type="ECO:0008006" key="3">
    <source>
        <dbReference type="Google" id="ProtNLM"/>
    </source>
</evidence>
<evidence type="ECO:0000313" key="2">
    <source>
        <dbReference type="Proteomes" id="UP000792457"/>
    </source>
</evidence>
<dbReference type="SUPFAM" id="SSF53098">
    <property type="entry name" value="Ribonuclease H-like"/>
    <property type="match status" value="1"/>
</dbReference>
<reference evidence="1" key="1">
    <citation type="submission" date="2013-04" db="EMBL/GenBank/DDBJ databases">
        <authorList>
            <person name="Qu J."/>
            <person name="Murali S.C."/>
            <person name="Bandaranaike D."/>
            <person name="Bellair M."/>
            <person name="Blankenburg K."/>
            <person name="Chao H."/>
            <person name="Dinh H."/>
            <person name="Doddapaneni H."/>
            <person name="Downs B."/>
            <person name="Dugan-Rocha S."/>
            <person name="Elkadiri S."/>
            <person name="Gnanaolivu R.D."/>
            <person name="Hernandez B."/>
            <person name="Javaid M."/>
            <person name="Jayaseelan J.C."/>
            <person name="Lee S."/>
            <person name="Li M."/>
            <person name="Ming W."/>
            <person name="Munidasa M."/>
            <person name="Muniz J."/>
            <person name="Nguyen L."/>
            <person name="Ongeri F."/>
            <person name="Osuji N."/>
            <person name="Pu L.-L."/>
            <person name="Puazo M."/>
            <person name="Qu C."/>
            <person name="Quiroz J."/>
            <person name="Raj R."/>
            <person name="Weissenberger G."/>
            <person name="Xin Y."/>
            <person name="Zou X."/>
            <person name="Han Y."/>
            <person name="Richards S."/>
            <person name="Worley K."/>
            <person name="Muzny D."/>
            <person name="Gibbs R."/>
        </authorList>
    </citation>
    <scope>NUCLEOTIDE SEQUENCE</scope>
    <source>
        <strain evidence="1">Sampled in the wild</strain>
    </source>
</reference>